<evidence type="ECO:0008006" key="6">
    <source>
        <dbReference type="Google" id="ProtNLM"/>
    </source>
</evidence>
<comment type="caution">
    <text evidence="4">The sequence shown here is derived from an EMBL/GenBank/DDBJ whole genome shotgun (WGS) entry which is preliminary data.</text>
</comment>
<sequence>MEENDLLLSDRISSLPDHILHQIISLLPTKYAACTSTLSRRWESLWSAFPVIDIDEYKVVNDLHANGEELEKLRSLFIQCLERSLSRRRLLHLEKLRIQTVPASHHNGDIYHLADKFLDAAIKGSVKELDLSFLTNPHLQYIDEECDSCYRLPEVVFSLGSCLVSLVLEGCHIEANDVINLPLLKTLVIRDVHISDGSLKTLIQGSPKIESLSIRHCHELITVQFSHFCIKSLSLGGCRKLEQLKLDLPSLKYFKFKGHYIFDDAGDVETSTLNAADSIGFCSTLNTLSLSYMSMIADTFHHALSNFPNLERMKLRSCRISDWPQNSGENLKKLVMKDCFFEDKLYIRARNLQSIFYIHSFDGCRFTGLQLNYLRSLTLLGKVEIFDVDLESTVLHCPLLVSLTLKSCTKLKNIKILSPKLEFLIVDECLEVKDVRILAPNLLFFKYVGALPKFSRAFTSNKLTAELHFKEMDHQHKHHDIEPSAIRDILKRFSRYAKSITLVHECARCVVMLEDGNVAPPPLNYLSYLKVQTRLRAMISLVDLLSGALHISVCQKNLCIDLGSSTIELEFQDIDLKGRSSCDPLDPHDCVRDHLIGVKMKNFEANEEEMRLVKFLLRKGLNLRTMSISIKARTGLAFHEYRAEVMDWVNNLSKASPYSQVVLSTSSTG</sequence>
<proteinExistence type="predicted"/>
<feature type="domain" description="F-box" evidence="1">
    <location>
        <begin position="12"/>
        <end position="48"/>
    </location>
</feature>
<evidence type="ECO:0000259" key="2">
    <source>
        <dbReference type="Pfam" id="PF08387"/>
    </source>
</evidence>
<dbReference type="Proteomes" id="UP001187471">
    <property type="component" value="Unassembled WGS sequence"/>
</dbReference>
<protein>
    <recommendedName>
        <fullName evidence="6">F-box domain-containing protein</fullName>
    </recommendedName>
</protein>
<accession>A0AA88RNH2</accession>
<dbReference type="Gene3D" id="3.80.10.10">
    <property type="entry name" value="Ribonuclease Inhibitor"/>
    <property type="match status" value="1"/>
</dbReference>
<keyword evidence="5" id="KW-1185">Reference proteome</keyword>
<dbReference type="PANTHER" id="PTHR34145">
    <property type="entry name" value="OS02G0105600 PROTEIN"/>
    <property type="match status" value="1"/>
</dbReference>
<dbReference type="CDD" id="cd22160">
    <property type="entry name" value="F-box_AtFBL13-like"/>
    <property type="match status" value="1"/>
</dbReference>
<dbReference type="SUPFAM" id="SSF81383">
    <property type="entry name" value="F-box domain"/>
    <property type="match status" value="1"/>
</dbReference>
<feature type="domain" description="FBD" evidence="2">
    <location>
        <begin position="586"/>
        <end position="628"/>
    </location>
</feature>
<evidence type="ECO:0000259" key="3">
    <source>
        <dbReference type="Pfam" id="PF23622"/>
    </source>
</evidence>
<dbReference type="InterPro" id="IPR032675">
    <property type="entry name" value="LRR_dom_sf"/>
</dbReference>
<name>A0AA88RNH2_9ASTE</name>
<dbReference type="EMBL" id="JAVXUO010001110">
    <property type="protein sequence ID" value="KAK2985940.1"/>
    <property type="molecule type" value="Genomic_DNA"/>
</dbReference>
<dbReference type="AlphaFoldDB" id="A0AA88RNH2"/>
<dbReference type="InterPro" id="IPR036047">
    <property type="entry name" value="F-box-like_dom_sf"/>
</dbReference>
<dbReference type="InterPro" id="IPR055357">
    <property type="entry name" value="LRR_At1g61320_AtMIF1"/>
</dbReference>
<feature type="domain" description="At1g61320/AtMIF1 LRR" evidence="3">
    <location>
        <begin position="351"/>
        <end position="456"/>
    </location>
</feature>
<dbReference type="SUPFAM" id="SSF52047">
    <property type="entry name" value="RNI-like"/>
    <property type="match status" value="2"/>
</dbReference>
<dbReference type="InterPro" id="IPR006566">
    <property type="entry name" value="FBD"/>
</dbReference>
<organism evidence="4 5">
    <name type="scientific">Escallonia rubra</name>
    <dbReference type="NCBI Taxonomy" id="112253"/>
    <lineage>
        <taxon>Eukaryota</taxon>
        <taxon>Viridiplantae</taxon>
        <taxon>Streptophyta</taxon>
        <taxon>Embryophyta</taxon>
        <taxon>Tracheophyta</taxon>
        <taxon>Spermatophyta</taxon>
        <taxon>Magnoliopsida</taxon>
        <taxon>eudicotyledons</taxon>
        <taxon>Gunneridae</taxon>
        <taxon>Pentapetalae</taxon>
        <taxon>asterids</taxon>
        <taxon>campanulids</taxon>
        <taxon>Escalloniales</taxon>
        <taxon>Escalloniaceae</taxon>
        <taxon>Escallonia</taxon>
    </lineage>
</organism>
<gene>
    <name evidence="4" type="ORF">RJ640_008156</name>
</gene>
<evidence type="ECO:0000313" key="4">
    <source>
        <dbReference type="EMBL" id="KAK2985940.1"/>
    </source>
</evidence>
<reference evidence="4" key="1">
    <citation type="submission" date="2022-12" db="EMBL/GenBank/DDBJ databases">
        <title>Draft genome assemblies for two species of Escallonia (Escalloniales).</title>
        <authorList>
            <person name="Chanderbali A."/>
            <person name="Dervinis C."/>
            <person name="Anghel I."/>
            <person name="Soltis D."/>
            <person name="Soltis P."/>
            <person name="Zapata F."/>
        </authorList>
    </citation>
    <scope>NUCLEOTIDE SEQUENCE</scope>
    <source>
        <strain evidence="4">UCBG92.1500</strain>
        <tissue evidence="4">Leaf</tissue>
    </source>
</reference>
<evidence type="ECO:0000313" key="5">
    <source>
        <dbReference type="Proteomes" id="UP001187471"/>
    </source>
</evidence>
<dbReference type="InterPro" id="IPR053781">
    <property type="entry name" value="F-box_AtFBL13-like"/>
</dbReference>
<feature type="domain" description="At1g61320/AtMIF1 LRR" evidence="3">
    <location>
        <begin position="93"/>
        <end position="259"/>
    </location>
</feature>
<evidence type="ECO:0000259" key="1">
    <source>
        <dbReference type="Pfam" id="PF00646"/>
    </source>
</evidence>
<dbReference type="Pfam" id="PF08387">
    <property type="entry name" value="FBD"/>
    <property type="match status" value="1"/>
</dbReference>
<dbReference type="Pfam" id="PF23622">
    <property type="entry name" value="LRR_At1g61320_AtMIF1"/>
    <property type="match status" value="2"/>
</dbReference>
<dbReference type="Pfam" id="PF00646">
    <property type="entry name" value="F-box"/>
    <property type="match status" value="1"/>
</dbReference>
<dbReference type="InterPro" id="IPR001810">
    <property type="entry name" value="F-box_dom"/>
</dbReference>
<dbReference type="InterPro" id="IPR053772">
    <property type="entry name" value="At1g61320/At1g61330-like"/>
</dbReference>